<sequence length="95" mass="10771">MCKKQTALLHLSPNLSSLQQTLEQSRETDKSRIEKWELAAATQATSRWRSLLKALALDGKANFEDSARTLANDKRTCRTKDMPRDNHTICNRGAK</sequence>
<dbReference type="AlphaFoldDB" id="A0A3L6L1M4"/>
<comment type="caution">
    <text evidence="1">The sequence shown here is derived from an EMBL/GenBank/DDBJ whole genome shotgun (WGS) entry which is preliminary data.</text>
</comment>
<dbReference type="EMBL" id="QSBY01000009">
    <property type="protein sequence ID" value="RHW70509.1"/>
    <property type="molecule type" value="Genomic_DNA"/>
</dbReference>
<gene>
    <name evidence="1" type="ORF">DPX39_090089100</name>
</gene>
<accession>A0A3L6L1M4</accession>
<evidence type="ECO:0000313" key="1">
    <source>
        <dbReference type="EMBL" id="RHW70509.1"/>
    </source>
</evidence>
<name>A0A3L6L1M4_9TRYP</name>
<protein>
    <submittedName>
        <fullName evidence="1">Uncharacterized protein</fullName>
    </submittedName>
</protein>
<reference evidence="1" key="1">
    <citation type="submission" date="2018-09" db="EMBL/GenBank/DDBJ databases">
        <title>whole genome sequence of T. equiperdum IVM-t1 strain.</title>
        <authorList>
            <person name="Suganuma K."/>
        </authorList>
    </citation>
    <scope>NUCLEOTIDE SEQUENCE [LARGE SCALE GENOMIC DNA]</scope>
    <source>
        <strain evidence="1">IVM-t1</strain>
    </source>
</reference>
<organism evidence="1">
    <name type="scientific">Trypanosoma brucei equiperdum</name>
    <dbReference type="NCBI Taxonomy" id="630700"/>
    <lineage>
        <taxon>Eukaryota</taxon>
        <taxon>Discoba</taxon>
        <taxon>Euglenozoa</taxon>
        <taxon>Kinetoplastea</taxon>
        <taxon>Metakinetoplastina</taxon>
        <taxon>Trypanosomatida</taxon>
        <taxon>Trypanosomatidae</taxon>
        <taxon>Trypanosoma</taxon>
    </lineage>
</organism>
<dbReference type="Proteomes" id="UP000266743">
    <property type="component" value="Chromosome 9"/>
</dbReference>
<proteinExistence type="predicted"/>